<sequence length="117" mass="13507">MAQINNVKFAFKIVSDPPPEPLPEIYPKSELDQSDGFVHLSTAIQVPLTADRFFAAHQTLWVLKLDFEKMADLVKWENDFPHLYSDFGAQHIVAVHKVERAHDHSWDETMHSAPWLE</sequence>
<dbReference type="Gene3D" id="3.20.170.20">
    <property type="entry name" value="Protein of unknown function DUF952"/>
    <property type="match status" value="1"/>
</dbReference>
<gene>
    <name evidence="1" type="ORF">CDD81_7101</name>
</gene>
<evidence type="ECO:0000313" key="1">
    <source>
        <dbReference type="EMBL" id="PHH62454.1"/>
    </source>
</evidence>
<name>A0A2C5Y660_9HYPO</name>
<dbReference type="PANTHER" id="PTHR34129">
    <property type="entry name" value="BLR1139 PROTEIN"/>
    <property type="match status" value="1"/>
</dbReference>
<dbReference type="STRING" id="1399860.A0A2C5Y660"/>
<dbReference type="Proteomes" id="UP000226192">
    <property type="component" value="Unassembled WGS sequence"/>
</dbReference>
<protein>
    <recommendedName>
        <fullName evidence="3">DUF952 domain-containing protein</fullName>
    </recommendedName>
</protein>
<dbReference type="AlphaFoldDB" id="A0A2C5Y660"/>
<dbReference type="Pfam" id="PF06108">
    <property type="entry name" value="DUF952"/>
    <property type="match status" value="1"/>
</dbReference>
<comment type="caution">
    <text evidence="1">The sequence shown here is derived from an EMBL/GenBank/DDBJ whole genome shotgun (WGS) entry which is preliminary data.</text>
</comment>
<reference evidence="1 2" key="1">
    <citation type="submission" date="2017-06" db="EMBL/GenBank/DDBJ databases">
        <title>Ant-infecting Ophiocordyceps genomes reveal a high diversity of potential behavioral manipulation genes and a possible major role for enterotoxins.</title>
        <authorList>
            <person name="De Bekker C."/>
            <person name="Evans H.C."/>
            <person name="Brachmann A."/>
            <person name="Hughes D.P."/>
        </authorList>
    </citation>
    <scope>NUCLEOTIDE SEQUENCE [LARGE SCALE GENOMIC DNA]</scope>
    <source>
        <strain evidence="1 2">Map64</strain>
    </source>
</reference>
<evidence type="ECO:0000313" key="2">
    <source>
        <dbReference type="Proteomes" id="UP000226192"/>
    </source>
</evidence>
<accession>A0A2C5Y660</accession>
<proteinExistence type="predicted"/>
<evidence type="ECO:0008006" key="3">
    <source>
        <dbReference type="Google" id="ProtNLM"/>
    </source>
</evidence>
<dbReference type="InterPro" id="IPR009297">
    <property type="entry name" value="DUF952"/>
</dbReference>
<dbReference type="EMBL" id="NJET01000071">
    <property type="protein sequence ID" value="PHH62454.1"/>
    <property type="molecule type" value="Genomic_DNA"/>
</dbReference>
<dbReference type="SUPFAM" id="SSF56399">
    <property type="entry name" value="ADP-ribosylation"/>
    <property type="match status" value="1"/>
</dbReference>
<dbReference type="OrthoDB" id="3335358at2759"/>
<keyword evidence="2" id="KW-1185">Reference proteome</keyword>
<organism evidence="1 2">
    <name type="scientific">Ophiocordyceps australis</name>
    <dbReference type="NCBI Taxonomy" id="1399860"/>
    <lineage>
        <taxon>Eukaryota</taxon>
        <taxon>Fungi</taxon>
        <taxon>Dikarya</taxon>
        <taxon>Ascomycota</taxon>
        <taxon>Pezizomycotina</taxon>
        <taxon>Sordariomycetes</taxon>
        <taxon>Hypocreomycetidae</taxon>
        <taxon>Hypocreales</taxon>
        <taxon>Ophiocordycipitaceae</taxon>
        <taxon>Ophiocordyceps</taxon>
    </lineage>
</organism>
<dbReference type="PANTHER" id="PTHR34129:SF1">
    <property type="entry name" value="DUF952 DOMAIN-CONTAINING PROTEIN"/>
    <property type="match status" value="1"/>
</dbReference>